<dbReference type="InterPro" id="IPR036186">
    <property type="entry name" value="Serpin_sf"/>
</dbReference>
<dbReference type="Pfam" id="PF00079">
    <property type="entry name" value="Serpin"/>
    <property type="match status" value="1"/>
</dbReference>
<dbReference type="InterPro" id="IPR023795">
    <property type="entry name" value="Serpin_CS"/>
</dbReference>
<dbReference type="Gene3D" id="2.30.39.10">
    <property type="entry name" value="Alpha-1-antitrypsin, domain 1"/>
    <property type="match status" value="1"/>
</dbReference>
<dbReference type="PROSITE" id="PS00284">
    <property type="entry name" value="SERPIN"/>
    <property type="match status" value="1"/>
</dbReference>
<dbReference type="AlphaFoldDB" id="A0A6J2TFQ1"/>
<evidence type="ECO:0000256" key="1">
    <source>
        <dbReference type="ARBA" id="ARBA00009500"/>
    </source>
</evidence>
<dbReference type="SUPFAM" id="SSF56574">
    <property type="entry name" value="Serpins"/>
    <property type="match status" value="1"/>
</dbReference>
<keyword evidence="2 8" id="KW-0646">Protease inhibitor</keyword>
<evidence type="ECO:0000313" key="8">
    <source>
        <dbReference type="RefSeq" id="XP_030374260.1"/>
    </source>
</evidence>
<organism evidence="7 8">
    <name type="scientific">Drosophila lebanonensis</name>
    <name type="common">Fruit fly</name>
    <name type="synonym">Scaptodrosophila lebanonensis</name>
    <dbReference type="NCBI Taxonomy" id="7225"/>
    <lineage>
        <taxon>Eukaryota</taxon>
        <taxon>Metazoa</taxon>
        <taxon>Ecdysozoa</taxon>
        <taxon>Arthropoda</taxon>
        <taxon>Hexapoda</taxon>
        <taxon>Insecta</taxon>
        <taxon>Pterygota</taxon>
        <taxon>Neoptera</taxon>
        <taxon>Endopterygota</taxon>
        <taxon>Diptera</taxon>
        <taxon>Brachycera</taxon>
        <taxon>Muscomorpha</taxon>
        <taxon>Ephydroidea</taxon>
        <taxon>Drosophilidae</taxon>
        <taxon>Scaptodrosophila</taxon>
    </lineage>
</organism>
<dbReference type="CDD" id="cd19954">
    <property type="entry name" value="serpin42Dd-like_insects"/>
    <property type="match status" value="1"/>
</dbReference>
<evidence type="ECO:0000256" key="5">
    <source>
        <dbReference type="SAM" id="SignalP"/>
    </source>
</evidence>
<dbReference type="InterPro" id="IPR042178">
    <property type="entry name" value="Serpin_sf_1"/>
</dbReference>
<sequence length="386" mass="44175">MANHCTFLHVRLIILLSFLSGFHADKFAGRFLQKALEFSGKDNVIVSPFSAREALAQVYVGVRDHAADELHRVLQLSGYSKSEAVEEFRKFHEIWAPGGDATLKIANRIFVAEKFPLLPKYMDLITKSFRTGITNINFEQNKEAASIINQWISKRTKTLIKKIVNADNLDKDFKLMVISAIYFHGKWETPFDPEETVKQKFFALGEGPVKVDMMHGLISILHGRINDLDAHAVEIPYMNSNISMLVILPNKQHGLLQVENLLHTVNLFTVTSGFKKRQIELALPKFSFEFDMILNQPLKEMGIRQIFQHPDFRDMTSSRERLYVSEVIQKAVMKVNEDGSRPVTGTVISTVIKSRRPQSFIVDHPFLFAIKDQQRVFFAGRVKRLN</sequence>
<proteinExistence type="inferred from homology"/>
<dbReference type="RefSeq" id="XP_030374260.1">
    <property type="nucleotide sequence ID" value="XM_030518400.1"/>
</dbReference>
<keyword evidence="7" id="KW-1185">Reference proteome</keyword>
<evidence type="ECO:0000313" key="7">
    <source>
        <dbReference type="Proteomes" id="UP000504634"/>
    </source>
</evidence>
<feature type="signal peptide" evidence="5">
    <location>
        <begin position="1"/>
        <end position="24"/>
    </location>
</feature>
<feature type="domain" description="Serpin" evidence="6">
    <location>
        <begin position="29"/>
        <end position="385"/>
    </location>
</feature>
<dbReference type="InterPro" id="IPR023796">
    <property type="entry name" value="Serpin_dom"/>
</dbReference>
<accession>A0A6J2TFQ1</accession>
<dbReference type="InterPro" id="IPR042185">
    <property type="entry name" value="Serpin_sf_2"/>
</dbReference>
<keyword evidence="5" id="KW-0732">Signal</keyword>
<gene>
    <name evidence="8" type="primary">LOC115623856</name>
</gene>
<dbReference type="PANTHER" id="PTHR11461">
    <property type="entry name" value="SERINE PROTEASE INHIBITOR, SERPIN"/>
    <property type="match status" value="1"/>
</dbReference>
<reference evidence="8" key="1">
    <citation type="submission" date="2025-08" db="UniProtKB">
        <authorList>
            <consortium name="RefSeq"/>
        </authorList>
    </citation>
    <scope>IDENTIFICATION</scope>
    <source>
        <strain evidence="8">11010-0011.00</strain>
        <tissue evidence="8">Whole body</tissue>
    </source>
</reference>
<name>A0A6J2TFQ1_DROLE</name>
<dbReference type="GO" id="GO:0004867">
    <property type="term" value="F:serine-type endopeptidase inhibitor activity"/>
    <property type="evidence" value="ECO:0007669"/>
    <property type="project" value="UniProtKB-KW"/>
</dbReference>
<dbReference type="InterPro" id="IPR000215">
    <property type="entry name" value="Serpin_fam"/>
</dbReference>
<dbReference type="GO" id="GO:0005615">
    <property type="term" value="C:extracellular space"/>
    <property type="evidence" value="ECO:0007669"/>
    <property type="project" value="InterPro"/>
</dbReference>
<evidence type="ECO:0000256" key="4">
    <source>
        <dbReference type="RuleBase" id="RU000411"/>
    </source>
</evidence>
<dbReference type="GeneID" id="115623856"/>
<evidence type="ECO:0000256" key="2">
    <source>
        <dbReference type="ARBA" id="ARBA00022690"/>
    </source>
</evidence>
<feature type="chain" id="PRO_5026857128" evidence="5">
    <location>
        <begin position="25"/>
        <end position="386"/>
    </location>
</feature>
<keyword evidence="3 8" id="KW-0722">Serine protease inhibitor</keyword>
<evidence type="ECO:0000256" key="3">
    <source>
        <dbReference type="ARBA" id="ARBA00022900"/>
    </source>
</evidence>
<evidence type="ECO:0000259" key="6">
    <source>
        <dbReference type="SMART" id="SM00093"/>
    </source>
</evidence>
<dbReference type="Proteomes" id="UP000504634">
    <property type="component" value="Unplaced"/>
</dbReference>
<dbReference type="OrthoDB" id="7870891at2759"/>
<comment type="similarity">
    <text evidence="1 4">Belongs to the serpin family.</text>
</comment>
<dbReference type="SMART" id="SM00093">
    <property type="entry name" value="SERPIN"/>
    <property type="match status" value="1"/>
</dbReference>
<protein>
    <submittedName>
        <fullName evidence="8">Serine protease inhibitor 42Dd-like</fullName>
    </submittedName>
</protein>
<dbReference type="PANTHER" id="PTHR11461:SF211">
    <property type="entry name" value="GH10112P-RELATED"/>
    <property type="match status" value="1"/>
</dbReference>
<dbReference type="Gene3D" id="3.30.497.10">
    <property type="entry name" value="Antithrombin, subunit I, domain 2"/>
    <property type="match status" value="1"/>
</dbReference>